<evidence type="ECO:0000313" key="2">
    <source>
        <dbReference type="Proteomes" id="UP000285882"/>
    </source>
</evidence>
<reference evidence="1 2" key="1">
    <citation type="submission" date="2018-01" db="EMBL/GenBank/DDBJ databases">
        <title>Complete genome sequencing of Sporolactobacillus terrae DLG3.</title>
        <authorList>
            <person name="Nam Y.-D."/>
            <person name="Kang J."/>
            <person name="Chung W.-H."/>
        </authorList>
    </citation>
    <scope>NUCLEOTIDE SEQUENCE [LARGE SCALE GENOMIC DNA]</scope>
    <source>
        <strain evidence="1 2">DLG3</strain>
    </source>
</reference>
<dbReference type="Proteomes" id="UP000285882">
    <property type="component" value="Chromosome"/>
</dbReference>
<protein>
    <submittedName>
        <fullName evidence="1">Uncharacterized protein</fullName>
    </submittedName>
</protein>
<gene>
    <name evidence="1" type="ORF">C0674_03725</name>
</gene>
<evidence type="ECO:0000313" key="1">
    <source>
        <dbReference type="EMBL" id="QAA21802.1"/>
    </source>
</evidence>
<dbReference type="EMBL" id="CP025688">
    <property type="protein sequence ID" value="QAA21802.1"/>
    <property type="molecule type" value="Genomic_DNA"/>
</dbReference>
<sequence length="74" mass="7844">MLKCKVSKSSAAIYKTARGMEAAGKALNANEQANRTLKVLSQSEKGINALFAANGITQAATGRDLFGKQLTKEE</sequence>
<keyword evidence="2" id="KW-1185">Reference proteome</keyword>
<name>A0ABX5Q597_9BACL</name>
<accession>A0ABX5Q597</accession>
<proteinExistence type="predicted"/>
<dbReference type="RefSeq" id="WP_028975710.1">
    <property type="nucleotide sequence ID" value="NZ_CP025688.1"/>
</dbReference>
<organism evidence="1 2">
    <name type="scientific">Sporolactobacillus terrae</name>
    <dbReference type="NCBI Taxonomy" id="269673"/>
    <lineage>
        <taxon>Bacteria</taxon>
        <taxon>Bacillati</taxon>
        <taxon>Bacillota</taxon>
        <taxon>Bacilli</taxon>
        <taxon>Bacillales</taxon>
        <taxon>Sporolactobacillaceae</taxon>
        <taxon>Sporolactobacillus</taxon>
    </lineage>
</organism>